<feature type="compositionally biased region" description="Pro residues" evidence="7">
    <location>
        <begin position="488"/>
        <end position="499"/>
    </location>
</feature>
<dbReference type="InterPro" id="IPR010442">
    <property type="entry name" value="PET_domain"/>
</dbReference>
<name>A0A9D4PQB5_RHISA</name>
<evidence type="ECO:0000313" key="11">
    <source>
        <dbReference type="Proteomes" id="UP000821837"/>
    </source>
</evidence>
<feature type="compositionally biased region" description="Low complexity" evidence="7">
    <location>
        <begin position="430"/>
        <end position="461"/>
    </location>
</feature>
<comment type="similarity">
    <text evidence="1">Belongs to the prickle / espinas / testin family.</text>
</comment>
<feature type="compositionally biased region" description="Low complexity" evidence="7">
    <location>
        <begin position="1004"/>
        <end position="1018"/>
    </location>
</feature>
<dbReference type="InterPro" id="IPR033723">
    <property type="entry name" value="PET_prickle"/>
</dbReference>
<dbReference type="FunFam" id="2.10.110.10:FF:000035">
    <property type="entry name" value="prickle-like protein 2 isoform X1"/>
    <property type="match status" value="1"/>
</dbReference>
<dbReference type="Proteomes" id="UP000821837">
    <property type="component" value="Chromosome 6"/>
</dbReference>
<evidence type="ECO:0000259" key="9">
    <source>
        <dbReference type="PROSITE" id="PS51303"/>
    </source>
</evidence>
<feature type="compositionally biased region" description="Polar residues" evidence="7">
    <location>
        <begin position="640"/>
        <end position="650"/>
    </location>
</feature>
<keyword evidence="5 6" id="KW-0440">LIM domain</keyword>
<dbReference type="Pfam" id="PF00412">
    <property type="entry name" value="LIM"/>
    <property type="match status" value="3"/>
</dbReference>
<evidence type="ECO:0000256" key="6">
    <source>
        <dbReference type="PROSITE-ProRule" id="PRU00125"/>
    </source>
</evidence>
<evidence type="ECO:0000256" key="7">
    <source>
        <dbReference type="SAM" id="MobiDB-lite"/>
    </source>
</evidence>
<evidence type="ECO:0000256" key="3">
    <source>
        <dbReference type="ARBA" id="ARBA00022737"/>
    </source>
</evidence>
<feature type="domain" description="LIM zinc-binding" evidence="8">
    <location>
        <begin position="307"/>
        <end position="367"/>
    </location>
</feature>
<dbReference type="GO" id="GO:0008270">
    <property type="term" value="F:zinc ion binding"/>
    <property type="evidence" value="ECO:0007669"/>
    <property type="project" value="InterPro"/>
</dbReference>
<feature type="compositionally biased region" description="Polar residues" evidence="7">
    <location>
        <begin position="701"/>
        <end position="712"/>
    </location>
</feature>
<feature type="region of interest" description="Disordered" evidence="7">
    <location>
        <begin position="789"/>
        <end position="810"/>
    </location>
</feature>
<sequence length="1101" mass="119169">MSTTIMGRQTTITGTAPPASKVLVCRQWWKVCWVYGDQYKQYRELYGRKRTTTVHVQQAMKVCRNCKCPREDHQDGPMAANQAEVDRLLQKATSPAYSTSPPPPTQQSQPHHQHKQGSPAPNPNPGSTEAVQRQSHSDDDSGCALEEYTWVPPGLKPEQVHLYFSSLPEDKVPYVNSVGEKYRIRQLLHQLPPHDSEVRYCNGLCEEERRELRLFSSQRKREALGRGSVRQLPVNAASLPPIVCQNCEEPLSAGDMCVLASRAGPDCGWHPGCFTCHTCGELLVDLIYFYREGKLYCGRHHAESLKPRCTACDEIIFADECTEAEGQAWHMRHFCCFECDRQLGGQRYIMRDGRPYCLRCFDAMFAEFCDTCGEPVGVDQGQMSHEGQHWHATEACFRCATCRQSLLGRPFLPRKGLIYCSLQCSKGDSKSSSQRGNGSPSSSKGLVQTSAPTTTASNSPSRHSTIRQSPLLLRKQPPPLELDDPVEECPPPPPLPTSGPPREDEGDISYAADSTSFQRYSDSASSQGHSDTTATVRSDSPHSATRSDTPESQGSRHSSQPQTPPKPRPCSPAGSLKGISGLPTIPPSAGILKKSASLASESPLGRMKHFPASPSLTAARHPGFPSPNSPGNVRRLLSPVASSALQTSGHHSPGSPYSLGVPATPPKPLLSPNVGRNLSTASSPRGSISASSSIYGARQKTVLSHSMSQSPDSPRMRQRFQGTSPSLAGSHAAGHSVSQCGRFPPGITPMSPMPSPTQMVRGILGQGETPRCQPQQATPERQVACRPQGTAAVTSSSPGDPLLTPTCGRRREPLNVSDLRLGALLASSEVFVEVVEEIQNGPFSKTSSHHHHRLSGSHFSMPDLSVGHAAYSSSQHHIQQQQQQSASFGAQDDDDGGTCYSPESPGATAGSAPSSHPTTPKMLSVHFDPSLGQAESDNDAACSSGRRGSSRSSRRSRRHRRDDSSSSEGGYEDEQDAASASTSSSRITVHSQPKSQRSRRGKDAAAARARSASEGAVSSRRERPHCSRRAPAELPLEYDDACSTCSSSSSDDFPYELPQRRAYGGVRISYVSSDALAVAKQRTRTRSAEKKNAADKNCIIS</sequence>
<dbReference type="PROSITE" id="PS00478">
    <property type="entry name" value="LIM_DOMAIN_1"/>
    <property type="match status" value="1"/>
</dbReference>
<reference evidence="10" key="1">
    <citation type="journal article" date="2020" name="Cell">
        <title>Large-Scale Comparative Analyses of Tick Genomes Elucidate Their Genetic Diversity and Vector Capacities.</title>
        <authorList>
            <consortium name="Tick Genome and Microbiome Consortium (TIGMIC)"/>
            <person name="Jia N."/>
            <person name="Wang J."/>
            <person name="Shi W."/>
            <person name="Du L."/>
            <person name="Sun Y."/>
            <person name="Zhan W."/>
            <person name="Jiang J.F."/>
            <person name="Wang Q."/>
            <person name="Zhang B."/>
            <person name="Ji P."/>
            <person name="Bell-Sakyi L."/>
            <person name="Cui X.M."/>
            <person name="Yuan T.T."/>
            <person name="Jiang B.G."/>
            <person name="Yang W.F."/>
            <person name="Lam T.T."/>
            <person name="Chang Q.C."/>
            <person name="Ding S.J."/>
            <person name="Wang X.J."/>
            <person name="Zhu J.G."/>
            <person name="Ruan X.D."/>
            <person name="Zhao L."/>
            <person name="Wei J.T."/>
            <person name="Ye R.Z."/>
            <person name="Que T.C."/>
            <person name="Du C.H."/>
            <person name="Zhou Y.H."/>
            <person name="Cheng J.X."/>
            <person name="Dai P.F."/>
            <person name="Guo W.B."/>
            <person name="Han X.H."/>
            <person name="Huang E.J."/>
            <person name="Li L.F."/>
            <person name="Wei W."/>
            <person name="Gao Y.C."/>
            <person name="Liu J.Z."/>
            <person name="Shao H.Z."/>
            <person name="Wang X."/>
            <person name="Wang C.C."/>
            <person name="Yang T.C."/>
            <person name="Huo Q.B."/>
            <person name="Li W."/>
            <person name="Chen H.Y."/>
            <person name="Chen S.E."/>
            <person name="Zhou L.G."/>
            <person name="Ni X.B."/>
            <person name="Tian J.H."/>
            <person name="Sheng Y."/>
            <person name="Liu T."/>
            <person name="Pan Y.S."/>
            <person name="Xia L.Y."/>
            <person name="Li J."/>
            <person name="Zhao F."/>
            <person name="Cao W.C."/>
        </authorList>
    </citation>
    <scope>NUCLEOTIDE SEQUENCE</scope>
    <source>
        <strain evidence="10">Rsan-2018</strain>
    </source>
</reference>
<dbReference type="OrthoDB" id="10069167at2759"/>
<evidence type="ECO:0000259" key="8">
    <source>
        <dbReference type="PROSITE" id="PS50023"/>
    </source>
</evidence>
<dbReference type="SUPFAM" id="SSF57716">
    <property type="entry name" value="Glucocorticoid receptor-like (DNA-binding domain)"/>
    <property type="match status" value="2"/>
</dbReference>
<dbReference type="CDD" id="cd09415">
    <property type="entry name" value="LIM1_Prickle"/>
    <property type="match status" value="1"/>
</dbReference>
<reference evidence="10" key="2">
    <citation type="submission" date="2021-09" db="EMBL/GenBank/DDBJ databases">
        <authorList>
            <person name="Jia N."/>
            <person name="Wang J."/>
            <person name="Shi W."/>
            <person name="Du L."/>
            <person name="Sun Y."/>
            <person name="Zhan W."/>
            <person name="Jiang J."/>
            <person name="Wang Q."/>
            <person name="Zhang B."/>
            <person name="Ji P."/>
            <person name="Sakyi L.B."/>
            <person name="Cui X."/>
            <person name="Yuan T."/>
            <person name="Jiang B."/>
            <person name="Yang W."/>
            <person name="Lam T.T.-Y."/>
            <person name="Chang Q."/>
            <person name="Ding S."/>
            <person name="Wang X."/>
            <person name="Zhu J."/>
            <person name="Ruan X."/>
            <person name="Zhao L."/>
            <person name="Wei J."/>
            <person name="Que T."/>
            <person name="Du C."/>
            <person name="Cheng J."/>
            <person name="Dai P."/>
            <person name="Han X."/>
            <person name="Huang E."/>
            <person name="Gao Y."/>
            <person name="Liu J."/>
            <person name="Shao H."/>
            <person name="Ye R."/>
            <person name="Li L."/>
            <person name="Wei W."/>
            <person name="Wang X."/>
            <person name="Wang C."/>
            <person name="Huo Q."/>
            <person name="Li W."/>
            <person name="Guo W."/>
            <person name="Chen H."/>
            <person name="Chen S."/>
            <person name="Zhou L."/>
            <person name="Zhou L."/>
            <person name="Ni X."/>
            <person name="Tian J."/>
            <person name="Zhou Y."/>
            <person name="Sheng Y."/>
            <person name="Liu T."/>
            <person name="Pan Y."/>
            <person name="Xia L."/>
            <person name="Li J."/>
            <person name="Zhao F."/>
            <person name="Cao W."/>
        </authorList>
    </citation>
    <scope>NUCLEOTIDE SEQUENCE</scope>
    <source>
        <strain evidence="10">Rsan-2018</strain>
        <tissue evidence="10">Larvae</tissue>
    </source>
</reference>
<dbReference type="CDD" id="cd09418">
    <property type="entry name" value="LIM2_Prickle"/>
    <property type="match status" value="1"/>
</dbReference>
<dbReference type="Gene3D" id="2.10.110.10">
    <property type="entry name" value="Cysteine Rich Protein"/>
    <property type="match status" value="3"/>
</dbReference>
<dbReference type="EMBL" id="JABSTV010001252">
    <property type="protein sequence ID" value="KAH7948383.1"/>
    <property type="molecule type" value="Genomic_DNA"/>
</dbReference>
<organism evidence="10 11">
    <name type="scientific">Rhipicephalus sanguineus</name>
    <name type="common">Brown dog tick</name>
    <name type="synonym">Ixodes sanguineus</name>
    <dbReference type="NCBI Taxonomy" id="34632"/>
    <lineage>
        <taxon>Eukaryota</taxon>
        <taxon>Metazoa</taxon>
        <taxon>Ecdysozoa</taxon>
        <taxon>Arthropoda</taxon>
        <taxon>Chelicerata</taxon>
        <taxon>Arachnida</taxon>
        <taxon>Acari</taxon>
        <taxon>Parasitiformes</taxon>
        <taxon>Ixodida</taxon>
        <taxon>Ixodoidea</taxon>
        <taxon>Ixodidae</taxon>
        <taxon>Rhipicephalinae</taxon>
        <taxon>Rhipicephalus</taxon>
        <taxon>Rhipicephalus</taxon>
    </lineage>
</organism>
<evidence type="ECO:0000256" key="4">
    <source>
        <dbReference type="ARBA" id="ARBA00022833"/>
    </source>
</evidence>
<dbReference type="FunFam" id="2.10.110.10:FF:000005">
    <property type="entry name" value="Testin isoform 1"/>
    <property type="match status" value="1"/>
</dbReference>
<gene>
    <name evidence="10" type="ORF">HPB52_021084</name>
</gene>
<dbReference type="SMART" id="SM00132">
    <property type="entry name" value="LIM"/>
    <property type="match status" value="3"/>
</dbReference>
<dbReference type="PANTHER" id="PTHR24211:SF20">
    <property type="entry name" value="PROTEIN ESPINAS-RELATED"/>
    <property type="match status" value="1"/>
</dbReference>
<feature type="domain" description="LIM zinc-binding" evidence="8">
    <location>
        <begin position="242"/>
        <end position="306"/>
    </location>
</feature>
<accession>A0A9D4PQB5</accession>
<feature type="compositionally biased region" description="Basic residues" evidence="7">
    <location>
        <begin position="948"/>
        <end position="960"/>
    </location>
</feature>
<dbReference type="PANTHER" id="PTHR24211">
    <property type="entry name" value="LIM DOMAIN-CONTAINING PROTEIN"/>
    <property type="match status" value="1"/>
</dbReference>
<feature type="compositionally biased region" description="Low complexity" evidence="7">
    <location>
        <begin position="679"/>
        <end position="693"/>
    </location>
</feature>
<dbReference type="InterPro" id="IPR033725">
    <property type="entry name" value="LIM1_prickle"/>
</dbReference>
<evidence type="ECO:0000256" key="5">
    <source>
        <dbReference type="ARBA" id="ARBA00023038"/>
    </source>
</evidence>
<dbReference type="PROSITE" id="PS51303">
    <property type="entry name" value="PET"/>
    <property type="match status" value="1"/>
</dbReference>
<feature type="compositionally biased region" description="Low complexity" evidence="7">
    <location>
        <begin position="869"/>
        <end position="890"/>
    </location>
</feature>
<keyword evidence="4 6" id="KW-0862">Zinc</keyword>
<dbReference type="CDD" id="cd09827">
    <property type="entry name" value="PET_Prickle"/>
    <property type="match status" value="1"/>
</dbReference>
<keyword evidence="3" id="KW-0677">Repeat</keyword>
<feature type="compositionally biased region" description="Low complexity" evidence="7">
    <location>
        <begin position="901"/>
        <end position="920"/>
    </location>
</feature>
<evidence type="ECO:0000256" key="1">
    <source>
        <dbReference type="ARBA" id="ARBA00008268"/>
    </source>
</evidence>
<dbReference type="InterPro" id="IPR047120">
    <property type="entry name" value="Pk/Esn/Tes"/>
</dbReference>
<proteinExistence type="inferred from homology"/>
<protein>
    <recommendedName>
        <fullName evidence="12">Protein prickle</fullName>
    </recommendedName>
</protein>
<evidence type="ECO:0008006" key="12">
    <source>
        <dbReference type="Google" id="ProtNLM"/>
    </source>
</evidence>
<dbReference type="OMA" id="ENTCGLP"/>
<dbReference type="InterPro" id="IPR001781">
    <property type="entry name" value="Znf_LIM"/>
</dbReference>
<dbReference type="AlphaFoldDB" id="A0A9D4PQB5"/>
<comment type="caution">
    <text evidence="10">The sequence shown here is derived from an EMBL/GenBank/DDBJ whole genome shotgun (WGS) entry which is preliminary data.</text>
</comment>
<dbReference type="VEuPathDB" id="VectorBase:RSAN_035894"/>
<dbReference type="PROSITE" id="PS50023">
    <property type="entry name" value="LIM_DOMAIN_2"/>
    <property type="match status" value="2"/>
</dbReference>
<keyword evidence="2 6" id="KW-0479">Metal-binding</keyword>
<dbReference type="Pfam" id="PF06297">
    <property type="entry name" value="PET"/>
    <property type="match status" value="1"/>
</dbReference>
<dbReference type="InterPro" id="IPR033726">
    <property type="entry name" value="LIM2_prickle"/>
</dbReference>
<dbReference type="CDD" id="cd09420">
    <property type="entry name" value="LIM3_Prickle"/>
    <property type="match status" value="1"/>
</dbReference>
<feature type="compositionally biased region" description="Polar residues" evidence="7">
    <location>
        <begin position="125"/>
        <end position="134"/>
    </location>
</feature>
<feature type="region of interest" description="Disordered" evidence="7">
    <location>
        <begin position="869"/>
        <end position="1032"/>
    </location>
</feature>
<evidence type="ECO:0000313" key="10">
    <source>
        <dbReference type="EMBL" id="KAH7948383.1"/>
    </source>
</evidence>
<feature type="compositionally biased region" description="Polar residues" evidence="7">
    <location>
        <begin position="512"/>
        <end position="561"/>
    </location>
</feature>
<evidence type="ECO:0000256" key="2">
    <source>
        <dbReference type="ARBA" id="ARBA00022723"/>
    </source>
</evidence>
<keyword evidence="11" id="KW-1185">Reference proteome</keyword>
<dbReference type="InterPro" id="IPR033727">
    <property type="entry name" value="LIM3_prickle"/>
</dbReference>
<feature type="compositionally biased region" description="Polar residues" evidence="7">
    <location>
        <begin position="986"/>
        <end position="995"/>
    </location>
</feature>
<feature type="region of interest" description="Disordered" evidence="7">
    <location>
        <begin position="93"/>
        <end position="144"/>
    </location>
</feature>
<feature type="region of interest" description="Disordered" evidence="7">
    <location>
        <begin position="426"/>
        <end position="736"/>
    </location>
</feature>
<feature type="domain" description="PET" evidence="9">
    <location>
        <begin position="129"/>
        <end position="237"/>
    </location>
</feature>